<evidence type="ECO:0000259" key="2">
    <source>
        <dbReference type="PROSITE" id="PS50983"/>
    </source>
</evidence>
<dbReference type="InterPro" id="IPR002491">
    <property type="entry name" value="ABC_transptr_periplasmic_BD"/>
</dbReference>
<dbReference type="eggNOG" id="COG0614">
    <property type="taxonomic scope" value="Bacteria"/>
</dbReference>
<dbReference type="Pfam" id="PF01497">
    <property type="entry name" value="Peripla_BP_2"/>
    <property type="match status" value="1"/>
</dbReference>
<evidence type="ECO:0000313" key="3">
    <source>
        <dbReference type="EMBL" id="KEO92229.1"/>
    </source>
</evidence>
<dbReference type="Proteomes" id="UP000027647">
    <property type="component" value="Unassembled WGS sequence"/>
</dbReference>
<gene>
    <name evidence="3" type="ORF">EH31_06060</name>
</gene>
<dbReference type="EMBL" id="JMIW01000001">
    <property type="protein sequence ID" value="KEO92229.1"/>
    <property type="molecule type" value="Genomic_DNA"/>
</dbReference>
<dbReference type="PROSITE" id="PS50983">
    <property type="entry name" value="FE_B12_PBP"/>
    <property type="match status" value="1"/>
</dbReference>
<organism evidence="3 4">
    <name type="scientific">Erythrobacter longus</name>
    <dbReference type="NCBI Taxonomy" id="1044"/>
    <lineage>
        <taxon>Bacteria</taxon>
        <taxon>Pseudomonadati</taxon>
        <taxon>Pseudomonadota</taxon>
        <taxon>Alphaproteobacteria</taxon>
        <taxon>Sphingomonadales</taxon>
        <taxon>Erythrobacteraceae</taxon>
        <taxon>Erythrobacter/Porphyrobacter group</taxon>
        <taxon>Erythrobacter</taxon>
    </lineage>
</organism>
<evidence type="ECO:0000313" key="4">
    <source>
        <dbReference type="Proteomes" id="UP000027647"/>
    </source>
</evidence>
<protein>
    <submittedName>
        <fullName evidence="3">Iron ABC transporter substrate-binding protein</fullName>
    </submittedName>
</protein>
<feature type="signal peptide" evidence="1">
    <location>
        <begin position="1"/>
        <end position="19"/>
    </location>
</feature>
<dbReference type="PANTHER" id="PTHR30535:SF34">
    <property type="entry name" value="MOLYBDATE-BINDING PROTEIN MOLA"/>
    <property type="match status" value="1"/>
</dbReference>
<dbReference type="PROSITE" id="PS51257">
    <property type="entry name" value="PROKAR_LIPOPROTEIN"/>
    <property type="match status" value="1"/>
</dbReference>
<dbReference type="GO" id="GO:0071281">
    <property type="term" value="P:cellular response to iron ion"/>
    <property type="evidence" value="ECO:0007669"/>
    <property type="project" value="TreeGrafter"/>
</dbReference>
<name>A0A074MFI5_ERYLO</name>
<dbReference type="PANTHER" id="PTHR30535">
    <property type="entry name" value="VITAMIN B12-BINDING PROTEIN"/>
    <property type="match status" value="1"/>
</dbReference>
<dbReference type="Gene3D" id="3.40.50.1980">
    <property type="entry name" value="Nitrogenase molybdenum iron protein domain"/>
    <property type="match status" value="2"/>
</dbReference>
<dbReference type="STRING" id="1044.EH31_06060"/>
<comment type="caution">
    <text evidence="3">The sequence shown here is derived from an EMBL/GenBank/DDBJ whole genome shotgun (WGS) entry which is preliminary data.</text>
</comment>
<feature type="domain" description="Fe/B12 periplasmic-binding" evidence="2">
    <location>
        <begin position="37"/>
        <end position="283"/>
    </location>
</feature>
<keyword evidence="4" id="KW-1185">Reference proteome</keyword>
<dbReference type="SUPFAM" id="SSF53807">
    <property type="entry name" value="Helical backbone' metal receptor"/>
    <property type="match status" value="1"/>
</dbReference>
<accession>A0A074MFI5</accession>
<dbReference type="AlphaFoldDB" id="A0A074MFI5"/>
<feature type="chain" id="PRO_5001699267" evidence="1">
    <location>
        <begin position="20"/>
        <end position="285"/>
    </location>
</feature>
<dbReference type="InterPro" id="IPR050902">
    <property type="entry name" value="ABC_Transporter_SBP"/>
</dbReference>
<keyword evidence="1" id="KW-0732">Signal</keyword>
<evidence type="ECO:0000256" key="1">
    <source>
        <dbReference type="SAM" id="SignalP"/>
    </source>
</evidence>
<proteinExistence type="predicted"/>
<sequence>MRMRSILAACLTLSLLACSRSKDEGPSALQRSDAPTRIVSLDYCADQYVLEFADRDDILALSIDADKRFSYLRDKAKGLQKVRPRSADVLALQPDLIVRSYGGEPNIAGFMQRAGVPVVQVGFPQNIAEVREEVLRIGSALGQGEKARQTVDDMDRRLAALAGSQEGAPDALYMTPGGVTAGEGTLVHELMKAAGLGNFQTSAGWHPIPLERLAYERPDLVVAAFFQGEHSAVHNWSATRHRVAQAQLSDLPVAAVDGAWTSCGGWFLVEAVEVMAKTAKSARGE</sequence>
<reference evidence="3 4" key="1">
    <citation type="submission" date="2014-04" db="EMBL/GenBank/DDBJ databases">
        <title>A comprehensive comparison of genomes of Erythrobacter spp. strains.</title>
        <authorList>
            <person name="Zheng Q."/>
        </authorList>
    </citation>
    <scope>NUCLEOTIDE SEQUENCE [LARGE SCALE GENOMIC DNA]</scope>
    <source>
        <strain evidence="3 4">DSM 6997</strain>
    </source>
</reference>
<dbReference type="OrthoDB" id="1632039at2"/>